<comment type="similarity">
    <text evidence="2 7">Belongs to the PRP38 family.</text>
</comment>
<evidence type="ECO:0000256" key="5">
    <source>
        <dbReference type="ARBA" id="ARBA00023187"/>
    </source>
</evidence>
<comment type="function">
    <text evidence="7">Required for pre-mRNA splicing.</text>
</comment>
<evidence type="ECO:0000256" key="8">
    <source>
        <dbReference type="SAM" id="MobiDB-lite"/>
    </source>
</evidence>
<keyword evidence="4 7" id="KW-0747">Spliceosome</keyword>
<organism evidence="9">
    <name type="scientific">Auxenochlorella protothecoides</name>
    <name type="common">Green microalga</name>
    <name type="synonym">Chlorella protothecoides</name>
    <dbReference type="NCBI Taxonomy" id="3075"/>
    <lineage>
        <taxon>Eukaryota</taxon>
        <taxon>Viridiplantae</taxon>
        <taxon>Chlorophyta</taxon>
        <taxon>core chlorophytes</taxon>
        <taxon>Trebouxiophyceae</taxon>
        <taxon>Chlorellales</taxon>
        <taxon>Chlorellaceae</taxon>
        <taxon>Auxenochlorella</taxon>
    </lineage>
</organism>
<name>A0A1D2AB22_AUXPR</name>
<evidence type="ECO:0000256" key="4">
    <source>
        <dbReference type="ARBA" id="ARBA00022728"/>
    </source>
</evidence>
<comment type="subcellular location">
    <subcellularLocation>
        <location evidence="1 7">Nucleus</location>
    </subcellularLocation>
</comment>
<dbReference type="Pfam" id="PF03371">
    <property type="entry name" value="PRP38"/>
    <property type="match status" value="1"/>
</dbReference>
<feature type="compositionally biased region" description="Basic and acidic residues" evidence="8">
    <location>
        <begin position="320"/>
        <end position="336"/>
    </location>
</feature>
<feature type="non-terminal residue" evidence="9">
    <location>
        <position position="344"/>
    </location>
</feature>
<feature type="region of interest" description="Disordered" evidence="8">
    <location>
        <begin position="218"/>
        <end position="344"/>
    </location>
</feature>
<feature type="compositionally biased region" description="Basic and acidic residues" evidence="8">
    <location>
        <begin position="250"/>
        <end position="260"/>
    </location>
</feature>
<feature type="compositionally biased region" description="Low complexity" evidence="8">
    <location>
        <begin position="218"/>
        <end position="233"/>
    </location>
</feature>
<reference evidence="9" key="1">
    <citation type="submission" date="2015-08" db="EMBL/GenBank/DDBJ databases">
        <authorList>
            <person name="Babu N.S."/>
            <person name="Beckwith C.J."/>
            <person name="Beseler K.G."/>
            <person name="Brison A."/>
            <person name="Carone J.V."/>
            <person name="Caskin T.P."/>
            <person name="Diamond M."/>
            <person name="Durham M.E."/>
            <person name="Foxe J.M."/>
            <person name="Go M."/>
            <person name="Henderson B.A."/>
            <person name="Jones I.B."/>
            <person name="McGettigan J.A."/>
            <person name="Micheletti S.J."/>
            <person name="Nasrallah M.E."/>
            <person name="Ortiz D."/>
            <person name="Piller C.R."/>
            <person name="Privatt S.R."/>
            <person name="Schneider S.L."/>
            <person name="Sharp S."/>
            <person name="Smith T.C."/>
            <person name="Stanton J.D."/>
            <person name="Ullery H.E."/>
            <person name="Wilson R.J."/>
            <person name="Serrano M.G."/>
            <person name="Buck G."/>
            <person name="Lee V."/>
            <person name="Wang Y."/>
            <person name="Carvalho R."/>
            <person name="Voegtly L."/>
            <person name="Shi R."/>
            <person name="Duckworth R."/>
            <person name="Johnson A."/>
            <person name="Loviza R."/>
            <person name="Walstead R."/>
            <person name="Shah Z."/>
            <person name="Kiflezghi M."/>
            <person name="Wade K."/>
            <person name="Ball S.L."/>
            <person name="Bradley K.W."/>
            <person name="Asai D.J."/>
            <person name="Bowman C.A."/>
            <person name="Russell D.A."/>
            <person name="Pope W.H."/>
            <person name="Jacobs-Sera D."/>
            <person name="Hendrix R.W."/>
            <person name="Hatfull G.F."/>
        </authorList>
    </citation>
    <scope>NUCLEOTIDE SEQUENCE</scope>
</reference>
<proteinExistence type="inferred from homology"/>
<dbReference type="AlphaFoldDB" id="A0A1D2AB22"/>
<dbReference type="InterPro" id="IPR005037">
    <property type="entry name" value="PRP38"/>
</dbReference>
<dbReference type="GO" id="GO:0000398">
    <property type="term" value="P:mRNA splicing, via spliceosome"/>
    <property type="evidence" value="ECO:0007669"/>
    <property type="project" value="UniProtKB-UniRule"/>
</dbReference>
<dbReference type="EMBL" id="GDKF01002225">
    <property type="protein sequence ID" value="JAT76397.1"/>
    <property type="molecule type" value="Transcribed_RNA"/>
</dbReference>
<keyword evidence="3 7" id="KW-0507">mRNA processing</keyword>
<keyword evidence="5 7" id="KW-0508">mRNA splicing</keyword>
<evidence type="ECO:0000256" key="6">
    <source>
        <dbReference type="ARBA" id="ARBA00023242"/>
    </source>
</evidence>
<evidence type="ECO:0000256" key="1">
    <source>
        <dbReference type="ARBA" id="ARBA00004123"/>
    </source>
</evidence>
<protein>
    <recommendedName>
        <fullName evidence="7">Pre-mRNA-splicing factor 38</fullName>
    </recommendedName>
</protein>
<sequence>MANTTDVMAKSVHGTNPQNMVEYIIRQKIYDSVYWKAECFGLTAELLVDKGTVLRYAGGMYGEPQRPSEFLCLILKMLQIQPDKDIIVEFIKDDAFKYLRLLGAFYMRLVGRPVDVYQYLEPLYNDFRKVRVRESKGAFALSYVDQVVDDMLTRDYCFDIALPRLPARKVLEEAGQLQPRVSVLDEEFDEQALAEEQAEAAAAATSAAAALKLQESAALETATPTEPAAPADAVRARDGEASIGPAAGGEQRRDRPRDPSPWRLSKKERKADRERRRSRTRSPSRDRRRRDDHSPSREGRGGPWGAREARGRSRSPRSRHSVDQGRRERRGRDSRSRSPTPRSR</sequence>
<keyword evidence="6 7" id="KW-0539">Nucleus</keyword>
<gene>
    <name evidence="9" type="ORF">g.28097</name>
</gene>
<dbReference type="PANTHER" id="PTHR23142">
    <property type="entry name" value="PRE-MRNA-SPLICING FACTOR 38A-RELATED"/>
    <property type="match status" value="1"/>
</dbReference>
<accession>A0A1D2AB22</accession>
<feature type="compositionally biased region" description="Basic and acidic residues" evidence="8">
    <location>
        <begin position="283"/>
        <end position="300"/>
    </location>
</feature>
<evidence type="ECO:0000256" key="3">
    <source>
        <dbReference type="ARBA" id="ARBA00022664"/>
    </source>
</evidence>
<evidence type="ECO:0000313" key="9">
    <source>
        <dbReference type="EMBL" id="JAT76397.1"/>
    </source>
</evidence>
<evidence type="ECO:0000256" key="7">
    <source>
        <dbReference type="RuleBase" id="RU367025"/>
    </source>
</evidence>
<evidence type="ECO:0000256" key="2">
    <source>
        <dbReference type="ARBA" id="ARBA00006164"/>
    </source>
</evidence>
<dbReference type="GO" id="GO:0005681">
    <property type="term" value="C:spliceosomal complex"/>
    <property type="evidence" value="ECO:0007669"/>
    <property type="project" value="UniProtKB-KW"/>
</dbReference>